<feature type="compositionally biased region" description="Basic and acidic residues" evidence="1">
    <location>
        <begin position="221"/>
        <end position="230"/>
    </location>
</feature>
<keyword evidence="4" id="KW-1185">Reference proteome</keyword>
<evidence type="ECO:0000256" key="1">
    <source>
        <dbReference type="SAM" id="MobiDB-lite"/>
    </source>
</evidence>
<proteinExistence type="predicted"/>
<sequence>MSQYFERVANEVLRASEDLSVRFEDGLAALINGEIPGIEQATRQQQQTITGGEFEDIEEELMNSPLEGIAESVISDLMANQAKPEGFLDHVNAFRSAITWSEPFIIGIVSFQIIMFIACILVSRPSVGLGPRLSVMVFIGALVRSVEYLNQIAGQHWKEFATQNYFDHRGVFVSFMVSGPLLFYCLIMLIMFVRESSQLLVQVKTNELKKKRKQQQSAKKKGAEESKKQK</sequence>
<feature type="region of interest" description="Disordered" evidence="1">
    <location>
        <begin position="207"/>
        <end position="230"/>
    </location>
</feature>
<feature type="transmembrane region" description="Helical" evidence="2">
    <location>
        <begin position="170"/>
        <end position="193"/>
    </location>
</feature>
<dbReference type="Pfam" id="PF14770">
    <property type="entry name" value="TMEM18"/>
    <property type="match status" value="1"/>
</dbReference>
<name>A0A9N8EWL6_9STRA</name>
<dbReference type="EMBL" id="CAICTM010001907">
    <property type="protein sequence ID" value="CAB9526906.1"/>
    <property type="molecule type" value="Genomic_DNA"/>
</dbReference>
<reference evidence="3" key="1">
    <citation type="submission" date="2020-06" db="EMBL/GenBank/DDBJ databases">
        <authorList>
            <consortium name="Plant Systems Biology data submission"/>
        </authorList>
    </citation>
    <scope>NUCLEOTIDE SEQUENCE</scope>
    <source>
        <strain evidence="3">D6</strain>
    </source>
</reference>
<dbReference type="Proteomes" id="UP001153069">
    <property type="component" value="Unassembled WGS sequence"/>
</dbReference>
<comment type="caution">
    <text evidence="3">The sequence shown here is derived from an EMBL/GenBank/DDBJ whole genome shotgun (WGS) entry which is preliminary data.</text>
</comment>
<dbReference type="OrthoDB" id="411535at2759"/>
<accession>A0A9N8EWL6</accession>
<keyword evidence="2" id="KW-1133">Transmembrane helix</keyword>
<gene>
    <name evidence="3" type="ORF">SEMRO_1909_G304800.1</name>
</gene>
<feature type="compositionally biased region" description="Basic residues" evidence="1">
    <location>
        <begin position="209"/>
        <end position="220"/>
    </location>
</feature>
<evidence type="ECO:0000313" key="3">
    <source>
        <dbReference type="EMBL" id="CAB9526906.1"/>
    </source>
</evidence>
<feature type="transmembrane region" description="Helical" evidence="2">
    <location>
        <begin position="104"/>
        <end position="123"/>
    </location>
</feature>
<evidence type="ECO:0000256" key="2">
    <source>
        <dbReference type="SAM" id="Phobius"/>
    </source>
</evidence>
<organism evidence="3 4">
    <name type="scientific">Seminavis robusta</name>
    <dbReference type="NCBI Taxonomy" id="568900"/>
    <lineage>
        <taxon>Eukaryota</taxon>
        <taxon>Sar</taxon>
        <taxon>Stramenopiles</taxon>
        <taxon>Ochrophyta</taxon>
        <taxon>Bacillariophyta</taxon>
        <taxon>Bacillariophyceae</taxon>
        <taxon>Bacillariophycidae</taxon>
        <taxon>Naviculales</taxon>
        <taxon>Naviculaceae</taxon>
        <taxon>Seminavis</taxon>
    </lineage>
</organism>
<keyword evidence="2 3" id="KW-0812">Transmembrane</keyword>
<dbReference type="InterPro" id="IPR026721">
    <property type="entry name" value="TMEM18"/>
</dbReference>
<keyword evidence="2" id="KW-0472">Membrane</keyword>
<evidence type="ECO:0000313" key="4">
    <source>
        <dbReference type="Proteomes" id="UP001153069"/>
    </source>
</evidence>
<protein>
    <submittedName>
        <fullName evidence="3">Transmembrane protein 18</fullName>
    </submittedName>
</protein>
<dbReference type="AlphaFoldDB" id="A0A9N8EWL6"/>